<sequence>MRDYAEISIDWDALDDLKFADERDAARSLDARVSLDPDARKTVGEEAVDLVERARQSRHRGGLMEDFLQEFGLSNKEGLALMCLAEALLRVPDSQTADDLIAEKIGSGAWGEHAWKSDNWLVNASTLGLMLTGSLMDVEASAKRDPGGYFRRMAGRMGEPVIRTAVRRAMRILGEQFVLARSMDAALKRGRGWKTPPGQFPLFSFDMLGEAARTADDAARYHRRYLDAIAVAAKNRQEGPVERVDGVSVKLSALHPRYQAVKEDRLMEELYPRVLEQAEAARAADIGFCLDAEEADRLVIQMKLLERLSREPSLKDWQGLGLAVQAYQKRSLAVIEKLIALGREIGRRFMVRLVKGAYWDTEIKYAHMAGQPDFPVWSTKPATDMNFLATAELMLSAPEAIFPQFATHNAHTLCAVRAIAEKVGNDAWELQRLHGMGEPLYNAAAEAFDDLKPVRVYAPVGSHEDLLPYLVRRLLENGANTSFVHSFLDPDVPAEEVARGPFEGAASLDRHPFIPAPPKLYGETRLNAAGIDLTQESVRARLGAAQKDFDAAAPLAAGPIIAGEAKTKDGTERVSPADRDFVVAKVRDADESDIDAAFTSARETFADWHTRGGQARAEVLRAMAHALEADADRLIALMARETGKGLADGVAEVREAVDFLRYYAARAEETFAGPVRLPGPAGETNHIELKGRGVFVCISPWNFPLAIFTGQLSAALAAGNCVLAKPAEQSPLIAFEAVKLFHKAGLPEGALHLVPGDGRVGGALTRDPRTDGVAFTGSTEVARIINRTLAERDGPIAPLIAETGGLNGMFVDTSALREQVFDDAMLSAFGSAGQRCSALRVILLPEETADLLIEGLIGAMDELALGDPADPATDIGPVIDADAHEMLTDHVKRMEAEQTVLHRTPLPDGLAGKGWFFAPTLVELDSLDAIHEERFGPILHVVRYRRGKLAETAQKLADKRYGLTLGVHSRLESFARTVRDAVPAGNVYVNRNMTGAVVGVQPFGGEGLSGTGPKAGGPHYLPRFATERVVTVNIAAQGGDPELLNLA</sequence>
<dbReference type="Gene3D" id="3.20.20.220">
    <property type="match status" value="1"/>
</dbReference>
<dbReference type="GO" id="GO:0003700">
    <property type="term" value="F:DNA-binding transcription factor activity"/>
    <property type="evidence" value="ECO:0007669"/>
    <property type="project" value="InterPro"/>
</dbReference>
<dbReference type="CDD" id="cd07125">
    <property type="entry name" value="ALDH_PutA-P5CDH"/>
    <property type="match status" value="1"/>
</dbReference>
<name>A0A2U2BQX0_9PROT</name>
<dbReference type="UniPathway" id="UPA00261">
    <property type="reaction ID" value="UER00373"/>
</dbReference>
<evidence type="ECO:0000256" key="5">
    <source>
        <dbReference type="PIRNR" id="PIRNR000197"/>
    </source>
</evidence>
<dbReference type="InterPro" id="IPR002872">
    <property type="entry name" value="Proline_DH_dom"/>
</dbReference>
<evidence type="ECO:0000259" key="9">
    <source>
        <dbReference type="Pfam" id="PF14850"/>
    </source>
</evidence>
<dbReference type="InterPro" id="IPR015590">
    <property type="entry name" value="Aldehyde_DH_dom"/>
</dbReference>
<dbReference type="InterPro" id="IPR016161">
    <property type="entry name" value="Ald_DH/histidinol_DH"/>
</dbReference>
<dbReference type="Pfam" id="PF01619">
    <property type="entry name" value="Pro_dh"/>
    <property type="match status" value="1"/>
</dbReference>
<dbReference type="Gene3D" id="3.40.309.10">
    <property type="entry name" value="Aldehyde Dehydrogenase, Chain A, domain 2"/>
    <property type="match status" value="1"/>
</dbReference>
<dbReference type="SUPFAM" id="SSF53720">
    <property type="entry name" value="ALDH-like"/>
    <property type="match status" value="1"/>
</dbReference>
<gene>
    <name evidence="10" type="ORF">DDZ18_13400</name>
</gene>
<keyword evidence="5" id="KW-0274">FAD</keyword>
<dbReference type="PANTHER" id="PTHR42862:SF1">
    <property type="entry name" value="DELTA-1-PYRROLINE-5-CARBOXYLATE DEHYDROGENASE 2, ISOFORM A-RELATED"/>
    <property type="match status" value="1"/>
</dbReference>
<keyword evidence="5" id="KW-0678">Repressor</keyword>
<evidence type="ECO:0000256" key="4">
    <source>
        <dbReference type="ARBA" id="ARBA00048142"/>
    </source>
</evidence>
<keyword evidence="5" id="KW-0238">DNA-binding</keyword>
<dbReference type="GO" id="GO:0003842">
    <property type="term" value="F:L-glutamate gamma-semialdehyde dehydrogenase activity"/>
    <property type="evidence" value="ECO:0007669"/>
    <property type="project" value="UniProtKB-UniRule"/>
</dbReference>
<comment type="catalytic activity">
    <reaction evidence="5">
        <text>L-proline + a quinone = (S)-1-pyrroline-5-carboxylate + a quinol + H(+)</text>
        <dbReference type="Rhea" id="RHEA:23784"/>
        <dbReference type="ChEBI" id="CHEBI:15378"/>
        <dbReference type="ChEBI" id="CHEBI:17388"/>
        <dbReference type="ChEBI" id="CHEBI:24646"/>
        <dbReference type="ChEBI" id="CHEBI:60039"/>
        <dbReference type="ChEBI" id="CHEBI:132124"/>
        <dbReference type="EC" id="1.5.5.2"/>
    </reaction>
</comment>
<protein>
    <recommendedName>
        <fullName evidence="5">Bifunctional protein PutA</fullName>
    </recommendedName>
    <domain>
        <recommendedName>
            <fullName evidence="5">Proline dehydrogenase</fullName>
            <ecNumber evidence="5">1.5.5.2</ecNumber>
        </recommendedName>
        <alternativeName>
            <fullName evidence="5">Proline oxidase</fullName>
        </alternativeName>
    </domain>
    <domain>
        <recommendedName>
            <fullName evidence="5">Delta-1-pyrroline-5-carboxylate dehydrogenase</fullName>
            <shortName evidence="5">P5C dehydrogenase</shortName>
            <ecNumber evidence="5">1.2.1.88</ecNumber>
        </recommendedName>
        <alternativeName>
            <fullName evidence="5">L-glutamate gamma-semialdehyde dehydrogenase</fullName>
        </alternativeName>
    </domain>
</protein>
<dbReference type="Gene3D" id="1.20.5.460">
    <property type="entry name" value="Single helix bin"/>
    <property type="match status" value="1"/>
</dbReference>
<dbReference type="FunFam" id="3.40.309.10:FF:000005">
    <property type="entry name" value="1-pyrroline-5-carboxylate dehydrogenase 1"/>
    <property type="match status" value="1"/>
</dbReference>
<keyword evidence="5" id="KW-0285">Flavoprotein</keyword>
<evidence type="ECO:0000313" key="10">
    <source>
        <dbReference type="EMBL" id="PWE16410.1"/>
    </source>
</evidence>
<dbReference type="InterPro" id="IPR016160">
    <property type="entry name" value="Ald_DH_CS_CYS"/>
</dbReference>
<proteinExistence type="inferred from homology"/>
<dbReference type="GO" id="GO:0004657">
    <property type="term" value="F:proline dehydrogenase activity"/>
    <property type="evidence" value="ECO:0007669"/>
    <property type="project" value="UniProtKB-UniRule"/>
</dbReference>
<comment type="function">
    <text evidence="5">Oxidizes proline to glutamate for use as a carbon and nitrogen source.</text>
</comment>
<dbReference type="InterPro" id="IPR005933">
    <property type="entry name" value="PutA_C"/>
</dbReference>
<keyword evidence="3 5" id="KW-0520">NAD</keyword>
<evidence type="ECO:0000313" key="11">
    <source>
        <dbReference type="Proteomes" id="UP000245168"/>
    </source>
</evidence>
<dbReference type="EMBL" id="QEXV01000007">
    <property type="protein sequence ID" value="PWE16410.1"/>
    <property type="molecule type" value="Genomic_DNA"/>
</dbReference>
<dbReference type="AlphaFoldDB" id="A0A2U2BQX0"/>
<dbReference type="Gene3D" id="3.40.605.10">
    <property type="entry name" value="Aldehyde Dehydrogenase, Chain A, domain 1"/>
    <property type="match status" value="1"/>
</dbReference>
<feature type="domain" description="Aldehyde dehydrogenase" evidence="7">
    <location>
        <begin position="569"/>
        <end position="1026"/>
    </location>
</feature>
<feature type="domain" description="Proline dehydrogenase" evidence="8">
    <location>
        <begin position="202"/>
        <end position="485"/>
    </location>
</feature>
<keyword evidence="2 5" id="KW-0560">Oxidoreductase</keyword>
<keyword evidence="5" id="KW-0805">Transcription regulation</keyword>
<comment type="pathway">
    <text evidence="5">Amino-acid degradation; L-proline degradation into L-glutamate; L-glutamate from L-proline: step 1/2.</text>
</comment>
<dbReference type="InterPro" id="IPR024082">
    <property type="entry name" value="PRODH_PutA_dom_II"/>
</dbReference>
<feature type="active site" evidence="6">
    <location>
        <position position="802"/>
    </location>
</feature>
<dbReference type="PIRSF" id="PIRSF000197">
    <property type="entry name" value="Bifunct_PutA"/>
    <property type="match status" value="1"/>
</dbReference>
<dbReference type="InterPro" id="IPR024089">
    <property type="entry name" value="PRODH_PutA_dom_I/II"/>
</dbReference>
<organism evidence="10 11">
    <name type="scientific">Marinicauda salina</name>
    <dbReference type="NCBI Taxonomy" id="2135793"/>
    <lineage>
        <taxon>Bacteria</taxon>
        <taxon>Pseudomonadati</taxon>
        <taxon>Pseudomonadota</taxon>
        <taxon>Alphaproteobacteria</taxon>
        <taxon>Maricaulales</taxon>
        <taxon>Maricaulaceae</taxon>
        <taxon>Marinicauda</taxon>
    </lineage>
</organism>
<keyword evidence="11" id="KW-1185">Reference proteome</keyword>
<evidence type="ECO:0000259" key="7">
    <source>
        <dbReference type="Pfam" id="PF00171"/>
    </source>
</evidence>
<dbReference type="GO" id="GO:0010133">
    <property type="term" value="P:L-proline catabolic process to L-glutamate"/>
    <property type="evidence" value="ECO:0007669"/>
    <property type="project" value="UniProtKB-UniRule"/>
</dbReference>
<dbReference type="InterPro" id="IPR050485">
    <property type="entry name" value="Proline_metab_enzyme"/>
</dbReference>
<evidence type="ECO:0000259" key="8">
    <source>
        <dbReference type="Pfam" id="PF01619"/>
    </source>
</evidence>
<dbReference type="SUPFAM" id="SSF81935">
    <property type="entry name" value="N-terminal domain of bifunctional PutA protein"/>
    <property type="match status" value="1"/>
</dbReference>
<comment type="caution">
    <text evidence="10">The sequence shown here is derived from an EMBL/GenBank/DDBJ whole genome shotgun (WGS) entry which is preliminary data.</text>
</comment>
<dbReference type="PROSITE" id="PS00070">
    <property type="entry name" value="ALDEHYDE_DEHYDR_CYS"/>
    <property type="match status" value="1"/>
</dbReference>
<comment type="catalytic activity">
    <reaction evidence="4 5">
        <text>L-glutamate 5-semialdehyde + NAD(+) + H2O = L-glutamate + NADH + 2 H(+)</text>
        <dbReference type="Rhea" id="RHEA:30235"/>
        <dbReference type="ChEBI" id="CHEBI:15377"/>
        <dbReference type="ChEBI" id="CHEBI:15378"/>
        <dbReference type="ChEBI" id="CHEBI:29985"/>
        <dbReference type="ChEBI" id="CHEBI:57540"/>
        <dbReference type="ChEBI" id="CHEBI:57945"/>
        <dbReference type="ChEBI" id="CHEBI:58066"/>
        <dbReference type="EC" id="1.2.1.88"/>
    </reaction>
</comment>
<dbReference type="Proteomes" id="UP000245168">
    <property type="component" value="Unassembled WGS sequence"/>
</dbReference>
<dbReference type="NCBIfam" id="TIGR01238">
    <property type="entry name" value="D1pyr5carbox3"/>
    <property type="match status" value="1"/>
</dbReference>
<comment type="pathway">
    <text evidence="1 5">Amino-acid degradation; L-proline degradation into L-glutamate; L-glutamate from L-proline: step 2/2.</text>
</comment>
<dbReference type="GO" id="GO:0003677">
    <property type="term" value="F:DNA binding"/>
    <property type="evidence" value="ECO:0007669"/>
    <property type="project" value="UniProtKB-KW"/>
</dbReference>
<dbReference type="EC" id="1.5.5.2" evidence="5"/>
<evidence type="ECO:0000256" key="6">
    <source>
        <dbReference type="PIRSR" id="PIRSR000197-1"/>
    </source>
</evidence>
<comment type="similarity">
    <text evidence="5">In the N-terminal section; belongs to the proline dehydrogenase family.</text>
</comment>
<dbReference type="NCBIfam" id="NF008869">
    <property type="entry name" value="PRK11904.1"/>
    <property type="match status" value="1"/>
</dbReference>
<evidence type="ECO:0000256" key="2">
    <source>
        <dbReference type="ARBA" id="ARBA00023002"/>
    </source>
</evidence>
<reference evidence="11" key="1">
    <citation type="submission" date="2018-05" db="EMBL/GenBank/DDBJ databases">
        <authorList>
            <person name="Liu B.-T."/>
        </authorList>
    </citation>
    <scope>NUCLEOTIDE SEQUENCE [LARGE SCALE GENOMIC DNA]</scope>
    <source>
        <strain evidence="11">WD6-1</strain>
    </source>
</reference>
<feature type="domain" description="Proline dehydrogenase PutA" evidence="9">
    <location>
        <begin position="64"/>
        <end position="177"/>
    </location>
</feature>
<dbReference type="Pfam" id="PF00171">
    <property type="entry name" value="Aldedh"/>
    <property type="match status" value="1"/>
</dbReference>
<dbReference type="RefSeq" id="WP_109253912.1">
    <property type="nucleotide sequence ID" value="NZ_QEXV01000007.1"/>
</dbReference>
<evidence type="ECO:0000256" key="3">
    <source>
        <dbReference type="ARBA" id="ARBA00023027"/>
    </source>
</evidence>
<feature type="active site" evidence="6">
    <location>
        <position position="836"/>
    </location>
</feature>
<dbReference type="InterPro" id="IPR029041">
    <property type="entry name" value="FAD-linked_oxidoreductase-like"/>
</dbReference>
<keyword evidence="5" id="KW-0642">Proline metabolism</keyword>
<dbReference type="InterPro" id="IPR025703">
    <property type="entry name" value="Bifunct_PutA"/>
</dbReference>
<dbReference type="EC" id="1.2.1.88" evidence="5"/>
<evidence type="ECO:0000256" key="1">
    <source>
        <dbReference type="ARBA" id="ARBA00004786"/>
    </source>
</evidence>
<comment type="similarity">
    <text evidence="5">In the C-terminal section; belongs to the aldehyde dehydrogenase family.</text>
</comment>
<dbReference type="InterPro" id="IPR016162">
    <property type="entry name" value="Ald_DH_N"/>
</dbReference>
<accession>A0A2U2BQX0</accession>
<dbReference type="GO" id="GO:0009898">
    <property type="term" value="C:cytoplasmic side of plasma membrane"/>
    <property type="evidence" value="ECO:0007669"/>
    <property type="project" value="TreeGrafter"/>
</dbReference>
<dbReference type="InterPro" id="IPR016163">
    <property type="entry name" value="Ald_DH_C"/>
</dbReference>
<dbReference type="Pfam" id="PF14850">
    <property type="entry name" value="Pro_dh-DNA_bdg"/>
    <property type="match status" value="1"/>
</dbReference>
<comment type="cofactor">
    <cofactor evidence="5">
        <name>FAD</name>
        <dbReference type="ChEBI" id="CHEBI:57692"/>
    </cofactor>
</comment>
<dbReference type="PANTHER" id="PTHR42862">
    <property type="entry name" value="DELTA-1-PYRROLINE-5-CARBOXYLATE DEHYDROGENASE 1, ISOFORM A-RELATED"/>
    <property type="match status" value="1"/>
</dbReference>
<keyword evidence="5" id="KW-0804">Transcription</keyword>
<dbReference type="SUPFAM" id="SSF51730">
    <property type="entry name" value="FAD-linked oxidoreductase"/>
    <property type="match status" value="1"/>
</dbReference>
<dbReference type="OrthoDB" id="7168186at2"/>